<dbReference type="CDD" id="cd01949">
    <property type="entry name" value="GGDEF"/>
    <property type="match status" value="1"/>
</dbReference>
<dbReference type="FunFam" id="3.30.70.270:FF:000001">
    <property type="entry name" value="Diguanylate cyclase domain protein"/>
    <property type="match status" value="1"/>
</dbReference>
<keyword evidence="1" id="KW-1133">Transmembrane helix</keyword>
<dbReference type="PANTHER" id="PTHR45138:SF9">
    <property type="entry name" value="DIGUANYLATE CYCLASE DGCM-RELATED"/>
    <property type="match status" value="1"/>
</dbReference>
<dbReference type="EMBL" id="JAAGWK010000030">
    <property type="protein sequence ID" value="NEL56113.1"/>
    <property type="molecule type" value="Genomic_DNA"/>
</dbReference>
<evidence type="ECO:0000256" key="1">
    <source>
        <dbReference type="SAM" id="Phobius"/>
    </source>
</evidence>
<feature type="transmembrane region" description="Helical" evidence="1">
    <location>
        <begin position="106"/>
        <end position="128"/>
    </location>
</feature>
<dbReference type="PANTHER" id="PTHR45138">
    <property type="entry name" value="REGULATORY COMPONENTS OF SENSORY TRANSDUCTION SYSTEM"/>
    <property type="match status" value="1"/>
</dbReference>
<keyword evidence="4" id="KW-1185">Reference proteome</keyword>
<sequence>MSHRLQAAHVNGLTIGASTAVVSFWSGPAVLLTIVVAHLVIVVATAVGRSGRCTVEVVAAAAFVAIEADIAVSVLLSGGVSSPLLVLAVIPVLSQCVCFRPQVMWVGAAISVLLIGAAVAGAHGLPALEPAPDWMYLFSYVGLVVSLTLAATLMANVHLGSRDDAAIDALTGLYNRKTLADHFAATVRVASTSQGVVGAIMADVDHFKSVNDTHGHERGDVVLQAVAQRLKGALRAGTPVFRLGGEEFFVLLSASTPGELAGVAERLRACIAADPVAGLPVTVSLGVASSSAGDDLVLADLLQAADRAMYAAKSAGRNCVQTASATDTELPLGVPLPAAG</sequence>
<dbReference type="InterPro" id="IPR000160">
    <property type="entry name" value="GGDEF_dom"/>
</dbReference>
<dbReference type="GO" id="GO:1902201">
    <property type="term" value="P:negative regulation of bacterial-type flagellum-dependent cell motility"/>
    <property type="evidence" value="ECO:0007669"/>
    <property type="project" value="TreeGrafter"/>
</dbReference>
<dbReference type="Proteomes" id="UP000470470">
    <property type="component" value="Unassembled WGS sequence"/>
</dbReference>
<gene>
    <name evidence="3" type="ORF">G1H19_19240</name>
</gene>
<keyword evidence="1" id="KW-0812">Transmembrane</keyword>
<comment type="caution">
    <text evidence="3">The sequence shown here is derived from an EMBL/GenBank/DDBJ whole genome shotgun (WGS) entry which is preliminary data.</text>
</comment>
<accession>A0A7K3WKQ8</accession>
<dbReference type="GO" id="GO:0052621">
    <property type="term" value="F:diguanylate cyclase activity"/>
    <property type="evidence" value="ECO:0007669"/>
    <property type="project" value="TreeGrafter"/>
</dbReference>
<dbReference type="SMART" id="SM00267">
    <property type="entry name" value="GGDEF"/>
    <property type="match status" value="1"/>
</dbReference>
<dbReference type="AlphaFoldDB" id="A0A7K3WKQ8"/>
<reference evidence="3 4" key="1">
    <citation type="submission" date="2020-02" db="EMBL/GenBank/DDBJ databases">
        <title>The whole genome sequence of CPCC 205119.</title>
        <authorList>
            <person name="Jiang Z."/>
        </authorList>
    </citation>
    <scope>NUCLEOTIDE SEQUENCE [LARGE SCALE GENOMIC DNA]</scope>
    <source>
        <strain evidence="3 4">CPCC 205119</strain>
    </source>
</reference>
<dbReference type="InterPro" id="IPR050469">
    <property type="entry name" value="Diguanylate_Cyclase"/>
</dbReference>
<dbReference type="SUPFAM" id="SSF55073">
    <property type="entry name" value="Nucleotide cyclase"/>
    <property type="match status" value="1"/>
</dbReference>
<organism evidence="3 4">
    <name type="scientific">Goekera deserti</name>
    <dbReference type="NCBI Taxonomy" id="2497753"/>
    <lineage>
        <taxon>Bacteria</taxon>
        <taxon>Bacillati</taxon>
        <taxon>Actinomycetota</taxon>
        <taxon>Actinomycetes</taxon>
        <taxon>Geodermatophilales</taxon>
        <taxon>Geodermatophilaceae</taxon>
        <taxon>Goekera</taxon>
    </lineage>
</organism>
<dbReference type="Gene3D" id="3.30.70.270">
    <property type="match status" value="1"/>
</dbReference>
<dbReference type="PROSITE" id="PS50887">
    <property type="entry name" value="GGDEF"/>
    <property type="match status" value="1"/>
</dbReference>
<dbReference type="InterPro" id="IPR043128">
    <property type="entry name" value="Rev_trsase/Diguanyl_cyclase"/>
</dbReference>
<protein>
    <submittedName>
        <fullName evidence="3">GGDEF domain-containing protein</fullName>
    </submittedName>
</protein>
<dbReference type="RefSeq" id="WP_162392388.1">
    <property type="nucleotide sequence ID" value="NZ_JAABOZ010000001.1"/>
</dbReference>
<dbReference type="NCBIfam" id="TIGR00254">
    <property type="entry name" value="GGDEF"/>
    <property type="match status" value="1"/>
</dbReference>
<evidence type="ECO:0000313" key="3">
    <source>
        <dbReference type="EMBL" id="NEL56113.1"/>
    </source>
</evidence>
<proteinExistence type="predicted"/>
<dbReference type="GO" id="GO:0005886">
    <property type="term" value="C:plasma membrane"/>
    <property type="evidence" value="ECO:0007669"/>
    <property type="project" value="TreeGrafter"/>
</dbReference>
<feature type="transmembrane region" description="Helical" evidence="1">
    <location>
        <begin position="29"/>
        <end position="48"/>
    </location>
</feature>
<keyword evidence="1" id="KW-0472">Membrane</keyword>
<feature type="transmembrane region" description="Helical" evidence="1">
    <location>
        <begin position="134"/>
        <end position="155"/>
    </location>
</feature>
<name>A0A7K3WKQ8_9ACTN</name>
<evidence type="ECO:0000259" key="2">
    <source>
        <dbReference type="PROSITE" id="PS50887"/>
    </source>
</evidence>
<dbReference type="Pfam" id="PF00990">
    <property type="entry name" value="GGDEF"/>
    <property type="match status" value="1"/>
</dbReference>
<evidence type="ECO:0000313" key="4">
    <source>
        <dbReference type="Proteomes" id="UP000470470"/>
    </source>
</evidence>
<feature type="domain" description="GGDEF" evidence="2">
    <location>
        <begin position="195"/>
        <end position="325"/>
    </location>
</feature>
<dbReference type="GO" id="GO:0043709">
    <property type="term" value="P:cell adhesion involved in single-species biofilm formation"/>
    <property type="evidence" value="ECO:0007669"/>
    <property type="project" value="TreeGrafter"/>
</dbReference>
<dbReference type="InterPro" id="IPR029787">
    <property type="entry name" value="Nucleotide_cyclase"/>
</dbReference>